<dbReference type="InterPro" id="IPR019826">
    <property type="entry name" value="Carboxylesterase_B_AS"/>
</dbReference>
<dbReference type="OrthoDB" id="408631at2759"/>
<dbReference type="PANTHER" id="PTHR43918:SF4">
    <property type="entry name" value="CARBOXYLIC ESTER HYDROLASE"/>
    <property type="match status" value="1"/>
</dbReference>
<evidence type="ECO:0000313" key="6">
    <source>
        <dbReference type="Proteomes" id="UP000217199"/>
    </source>
</evidence>
<dbReference type="InterPro" id="IPR050654">
    <property type="entry name" value="AChE-related_enzymes"/>
</dbReference>
<proteinExistence type="inferred from homology"/>
<dbReference type="InterPro" id="IPR002018">
    <property type="entry name" value="CarbesteraseB"/>
</dbReference>
<accession>A0A286UI65</accession>
<keyword evidence="6" id="KW-1185">Reference proteome</keyword>
<feature type="domain" description="Carboxylesterase type B" evidence="4">
    <location>
        <begin position="122"/>
        <end position="487"/>
    </location>
</feature>
<dbReference type="InParanoid" id="A0A286UI65"/>
<dbReference type="AlphaFoldDB" id="A0A286UI65"/>
<keyword evidence="3" id="KW-0732">Signal</keyword>
<dbReference type="Gene3D" id="3.40.50.1820">
    <property type="entry name" value="alpha/beta hydrolase"/>
    <property type="match status" value="2"/>
</dbReference>
<dbReference type="InterPro" id="IPR029058">
    <property type="entry name" value="AB_hydrolase_fold"/>
</dbReference>
<evidence type="ECO:0000256" key="3">
    <source>
        <dbReference type="RuleBase" id="RU361235"/>
    </source>
</evidence>
<sequence length="521" mass="56351">MVRLFGHCYFFLLFHYVSALSDISSSLGPVINLGYAAYVGNSTTPTGESNGPITFFGGIAYAQPPVGDLRFRAPKPLSEGIPINNTVPIVDARDWGPPCIQSPAETPAGFPLFDWVEQSERPIVGVSIAYRLNLLGFLAGDSLDPEDKNAGLQDQRLALEWVQRHITQFGGDPEQVTIAGESAGGASVVMHMVAFGGTKPALFKRVIAQSIGYGPMATDEQANNAFERVVSIVGCPDPGQGALSCLRSASVGAISSAINRAGPFSPVVDGPNGFFPALPGTLFASGNFSTVEFIGGHCTNDGRTFVGGDPSDFVTDADVIERVFARFSTLTNATIERALSLYPEPGAPGSPFTSQYDRASTMAQELIFGCMDWFIADQLQKRGVRDIFTYRFNSPNPVLLSQNPFQGVMHTSDLFYLFSGNTRQPNAGFTFTPFNQTEAALSKESVAFWTSFISSGNPSTHRLPSSSAWPPFQYNTRMVLTQAKEANLSISTASGEEVTPRDEIQRCMFWMNVNTTQQTRI</sequence>
<reference evidence="5 6" key="1">
    <citation type="journal article" date="2017" name="Mol. Ecol.">
        <title>Comparative and population genomic landscape of Phellinus noxius: A hypervariable fungus causing root rot in trees.</title>
        <authorList>
            <person name="Chung C.L."/>
            <person name="Lee T.J."/>
            <person name="Akiba M."/>
            <person name="Lee H.H."/>
            <person name="Kuo T.H."/>
            <person name="Liu D."/>
            <person name="Ke H.M."/>
            <person name="Yokoi T."/>
            <person name="Roa M.B."/>
            <person name="Lu M.J."/>
            <person name="Chang Y.Y."/>
            <person name="Ann P.J."/>
            <person name="Tsai J.N."/>
            <person name="Chen C.Y."/>
            <person name="Tzean S.S."/>
            <person name="Ota Y."/>
            <person name="Hattori T."/>
            <person name="Sahashi N."/>
            <person name="Liou R.F."/>
            <person name="Kikuchi T."/>
            <person name="Tsai I.J."/>
        </authorList>
    </citation>
    <scope>NUCLEOTIDE SEQUENCE [LARGE SCALE GENOMIC DNA]</scope>
    <source>
        <strain evidence="5 6">FFPRI411160</strain>
    </source>
</reference>
<comment type="caution">
    <text evidence="5">The sequence shown here is derived from an EMBL/GenBank/DDBJ whole genome shotgun (WGS) entry which is preliminary data.</text>
</comment>
<feature type="signal peptide" evidence="3">
    <location>
        <begin position="1"/>
        <end position="19"/>
    </location>
</feature>
<dbReference type="SUPFAM" id="SSF53474">
    <property type="entry name" value="alpha/beta-Hydrolases"/>
    <property type="match status" value="1"/>
</dbReference>
<evidence type="ECO:0000259" key="4">
    <source>
        <dbReference type="Pfam" id="PF00135"/>
    </source>
</evidence>
<dbReference type="EC" id="3.1.1.-" evidence="3"/>
<evidence type="ECO:0000313" key="5">
    <source>
        <dbReference type="EMBL" id="PAV19320.1"/>
    </source>
</evidence>
<feature type="domain" description="Carboxylesterase type B" evidence="4">
    <location>
        <begin position="30"/>
        <end position="106"/>
    </location>
</feature>
<feature type="chain" id="PRO_5013424559" description="Carboxylic ester hydrolase" evidence="3">
    <location>
        <begin position="20"/>
        <end position="521"/>
    </location>
</feature>
<dbReference type="PROSITE" id="PS00122">
    <property type="entry name" value="CARBOXYLESTERASE_B_1"/>
    <property type="match status" value="1"/>
</dbReference>
<dbReference type="EMBL" id="NBII01000004">
    <property type="protein sequence ID" value="PAV19320.1"/>
    <property type="molecule type" value="Genomic_DNA"/>
</dbReference>
<evidence type="ECO:0000256" key="2">
    <source>
        <dbReference type="ARBA" id="ARBA00022801"/>
    </source>
</evidence>
<dbReference type="STRING" id="2282107.A0A286UI65"/>
<dbReference type="Proteomes" id="UP000217199">
    <property type="component" value="Unassembled WGS sequence"/>
</dbReference>
<gene>
    <name evidence="5" type="ORF">PNOK_0425400</name>
</gene>
<keyword evidence="2 3" id="KW-0378">Hydrolase</keyword>
<dbReference type="GO" id="GO:0052689">
    <property type="term" value="F:carboxylic ester hydrolase activity"/>
    <property type="evidence" value="ECO:0007669"/>
    <property type="project" value="TreeGrafter"/>
</dbReference>
<protein>
    <recommendedName>
        <fullName evidence="3">Carboxylic ester hydrolase</fullName>
        <ecNumber evidence="3">3.1.1.-</ecNumber>
    </recommendedName>
</protein>
<dbReference type="Pfam" id="PF00135">
    <property type="entry name" value="COesterase"/>
    <property type="match status" value="2"/>
</dbReference>
<evidence type="ECO:0000256" key="1">
    <source>
        <dbReference type="ARBA" id="ARBA00005964"/>
    </source>
</evidence>
<comment type="similarity">
    <text evidence="1 3">Belongs to the type-B carboxylesterase/lipase family.</text>
</comment>
<dbReference type="PANTHER" id="PTHR43918">
    <property type="entry name" value="ACETYLCHOLINESTERASE"/>
    <property type="match status" value="1"/>
</dbReference>
<name>A0A286UI65_9AGAM</name>
<organism evidence="5 6">
    <name type="scientific">Pyrrhoderma noxium</name>
    <dbReference type="NCBI Taxonomy" id="2282107"/>
    <lineage>
        <taxon>Eukaryota</taxon>
        <taxon>Fungi</taxon>
        <taxon>Dikarya</taxon>
        <taxon>Basidiomycota</taxon>
        <taxon>Agaricomycotina</taxon>
        <taxon>Agaricomycetes</taxon>
        <taxon>Hymenochaetales</taxon>
        <taxon>Hymenochaetaceae</taxon>
        <taxon>Pyrrhoderma</taxon>
    </lineage>
</organism>